<reference evidence="14 15" key="1">
    <citation type="submission" date="2016-10" db="EMBL/GenBank/DDBJ databases">
        <authorList>
            <person name="de Groot N.N."/>
        </authorList>
    </citation>
    <scope>NUCLEOTIDE SEQUENCE [LARGE SCALE GENOMIC DNA]</scope>
    <source>
        <strain evidence="14 15">DSM 29433</strain>
    </source>
</reference>
<evidence type="ECO:0000256" key="6">
    <source>
        <dbReference type="ARBA" id="ARBA00022741"/>
    </source>
</evidence>
<accession>A0A1I6MXX8</accession>
<evidence type="ECO:0000256" key="4">
    <source>
        <dbReference type="ARBA" id="ARBA00016218"/>
    </source>
</evidence>
<dbReference type="PANTHER" id="PTHR43071">
    <property type="entry name" value="2-AMINO-4-HYDROXY-6-HYDROXYMETHYLDIHYDROPTERIDINE PYROPHOSPHOKINASE"/>
    <property type="match status" value="1"/>
</dbReference>
<keyword evidence="5" id="KW-0808">Transferase</keyword>
<dbReference type="AlphaFoldDB" id="A0A1I6MXX8"/>
<keyword evidence="9" id="KW-0289">Folate biosynthesis</keyword>
<dbReference type="RefSeq" id="WP_090209261.1">
    <property type="nucleotide sequence ID" value="NZ_FOZM01000002.1"/>
</dbReference>
<evidence type="ECO:0000259" key="13">
    <source>
        <dbReference type="Pfam" id="PF01288"/>
    </source>
</evidence>
<evidence type="ECO:0000256" key="7">
    <source>
        <dbReference type="ARBA" id="ARBA00022777"/>
    </source>
</evidence>
<keyword evidence="8" id="KW-0067">ATP-binding</keyword>
<keyword evidence="6" id="KW-0547">Nucleotide-binding</keyword>
<dbReference type="Pfam" id="PF01288">
    <property type="entry name" value="HPPK"/>
    <property type="match status" value="1"/>
</dbReference>
<evidence type="ECO:0000256" key="12">
    <source>
        <dbReference type="ARBA" id="ARBA00033413"/>
    </source>
</evidence>
<evidence type="ECO:0000256" key="10">
    <source>
        <dbReference type="ARBA" id="ARBA00029409"/>
    </source>
</evidence>
<comment type="pathway">
    <text evidence="1">Cofactor biosynthesis; tetrahydrofolate biosynthesis; 2-amino-4-hydroxy-6-hydroxymethyl-7,8-dihydropteridine diphosphate from 7,8-dihydroneopterin triphosphate: step 4/4.</text>
</comment>
<evidence type="ECO:0000256" key="9">
    <source>
        <dbReference type="ARBA" id="ARBA00022909"/>
    </source>
</evidence>
<dbReference type="GO" id="GO:0046656">
    <property type="term" value="P:folic acid biosynthetic process"/>
    <property type="evidence" value="ECO:0007669"/>
    <property type="project" value="UniProtKB-KW"/>
</dbReference>
<evidence type="ECO:0000256" key="3">
    <source>
        <dbReference type="ARBA" id="ARBA00013253"/>
    </source>
</evidence>
<feature type="domain" description="7,8-dihydro-6-hydroxymethylpterin-pyrophosphokinase" evidence="13">
    <location>
        <begin position="7"/>
        <end position="157"/>
    </location>
</feature>
<gene>
    <name evidence="14" type="ORF">SAMN05444714_2623</name>
</gene>
<dbReference type="GO" id="GO:0005524">
    <property type="term" value="F:ATP binding"/>
    <property type="evidence" value="ECO:0007669"/>
    <property type="project" value="UniProtKB-KW"/>
</dbReference>
<dbReference type="InterPro" id="IPR000550">
    <property type="entry name" value="Hppk"/>
</dbReference>
<comment type="function">
    <text evidence="10">Catalyzes the transfer of pyrophosphate from adenosine triphosphate (ATP) to 6-hydroxymethyl-7,8-dihydropterin, an enzymatic step in folate biosynthesis pathway.</text>
</comment>
<organism evidence="14 15">
    <name type="scientific">Yoonia litorea</name>
    <dbReference type="NCBI Taxonomy" id="1123755"/>
    <lineage>
        <taxon>Bacteria</taxon>
        <taxon>Pseudomonadati</taxon>
        <taxon>Pseudomonadota</taxon>
        <taxon>Alphaproteobacteria</taxon>
        <taxon>Rhodobacterales</taxon>
        <taxon>Paracoccaceae</taxon>
        <taxon>Yoonia</taxon>
    </lineage>
</organism>
<sequence>MRQVTLISLGSNDISFWGSPFETVTRAVAALEALSVAPVRTSRFYKTPAFPKGNGPDFVNAVAEITTDLTAQKLLDALHAIEAEAGRERSVRWGQRGLDLDLLTFGQAVMPNEQAFLKWRDLPLAAQTSGAPEELILPHPRIQDRAFVLVPMCEIAPDWRHPVFGRTAEALCAALPEDDRAEVVPLASD</sequence>
<evidence type="ECO:0000256" key="8">
    <source>
        <dbReference type="ARBA" id="ARBA00022840"/>
    </source>
</evidence>
<evidence type="ECO:0000256" key="2">
    <source>
        <dbReference type="ARBA" id="ARBA00005810"/>
    </source>
</evidence>
<dbReference type="GO" id="GO:0046654">
    <property type="term" value="P:tetrahydrofolate biosynthetic process"/>
    <property type="evidence" value="ECO:0007669"/>
    <property type="project" value="UniProtKB-UniPathway"/>
</dbReference>
<dbReference type="InterPro" id="IPR035907">
    <property type="entry name" value="Hppk_sf"/>
</dbReference>
<dbReference type="Gene3D" id="3.30.70.560">
    <property type="entry name" value="7,8-Dihydro-6-hydroxymethylpterin-pyrophosphokinase HPPK"/>
    <property type="match status" value="1"/>
</dbReference>
<dbReference type="EC" id="2.7.6.3" evidence="3"/>
<dbReference type="NCBIfam" id="TIGR01498">
    <property type="entry name" value="folK"/>
    <property type="match status" value="1"/>
</dbReference>
<dbReference type="STRING" id="1123755.SAMN05444714_2623"/>
<dbReference type="GO" id="GO:0003848">
    <property type="term" value="F:2-amino-4-hydroxy-6-hydroxymethyldihydropteridine diphosphokinase activity"/>
    <property type="evidence" value="ECO:0007669"/>
    <property type="project" value="UniProtKB-EC"/>
</dbReference>
<evidence type="ECO:0000256" key="5">
    <source>
        <dbReference type="ARBA" id="ARBA00022679"/>
    </source>
</evidence>
<keyword evidence="7 14" id="KW-0418">Kinase</keyword>
<dbReference type="PANTHER" id="PTHR43071:SF1">
    <property type="entry name" value="2-AMINO-4-HYDROXY-6-HYDROXYMETHYLDIHYDROPTERIDINE PYROPHOSPHOKINASE"/>
    <property type="match status" value="1"/>
</dbReference>
<comment type="similarity">
    <text evidence="2">Belongs to the HPPK family.</text>
</comment>
<dbReference type="SUPFAM" id="SSF55083">
    <property type="entry name" value="6-hydroxymethyl-7,8-dihydropterin pyrophosphokinase, HPPK"/>
    <property type="match status" value="1"/>
</dbReference>
<dbReference type="GO" id="GO:0016301">
    <property type="term" value="F:kinase activity"/>
    <property type="evidence" value="ECO:0007669"/>
    <property type="project" value="UniProtKB-KW"/>
</dbReference>
<dbReference type="UniPathway" id="UPA00077">
    <property type="reaction ID" value="UER00155"/>
</dbReference>
<dbReference type="EMBL" id="FOZM01000002">
    <property type="protein sequence ID" value="SFS20408.1"/>
    <property type="molecule type" value="Genomic_DNA"/>
</dbReference>
<proteinExistence type="inferred from homology"/>
<name>A0A1I6MXX8_9RHOB</name>
<dbReference type="CDD" id="cd00483">
    <property type="entry name" value="HPPK"/>
    <property type="match status" value="1"/>
</dbReference>
<evidence type="ECO:0000313" key="14">
    <source>
        <dbReference type="EMBL" id="SFS20408.1"/>
    </source>
</evidence>
<evidence type="ECO:0000256" key="11">
    <source>
        <dbReference type="ARBA" id="ARBA00029766"/>
    </source>
</evidence>
<dbReference type="OrthoDB" id="9808041at2"/>
<dbReference type="Proteomes" id="UP000198926">
    <property type="component" value="Unassembled WGS sequence"/>
</dbReference>
<evidence type="ECO:0000256" key="1">
    <source>
        <dbReference type="ARBA" id="ARBA00005051"/>
    </source>
</evidence>
<evidence type="ECO:0000313" key="15">
    <source>
        <dbReference type="Proteomes" id="UP000198926"/>
    </source>
</evidence>
<keyword evidence="15" id="KW-1185">Reference proteome</keyword>
<protein>
    <recommendedName>
        <fullName evidence="4">2-amino-4-hydroxy-6-hydroxymethyldihydropteridine pyrophosphokinase</fullName>
        <ecNumber evidence="3">2.7.6.3</ecNumber>
    </recommendedName>
    <alternativeName>
        <fullName evidence="11">6-hydroxymethyl-7,8-dihydropterin pyrophosphokinase</fullName>
    </alternativeName>
    <alternativeName>
        <fullName evidence="12">7,8-dihydro-6-hydroxymethylpterin-pyrophosphokinase</fullName>
    </alternativeName>
</protein>